<dbReference type="InterPro" id="IPR025917">
    <property type="entry name" value="YuiB"/>
</dbReference>
<evidence type="ECO:0000313" key="2">
    <source>
        <dbReference type="EMBL" id="RAV20523.1"/>
    </source>
</evidence>
<feature type="transmembrane region" description="Helical" evidence="1">
    <location>
        <begin position="60"/>
        <end position="82"/>
    </location>
</feature>
<comment type="caution">
    <text evidence="2">The sequence shown here is derived from an EMBL/GenBank/DDBJ whole genome shotgun (WGS) entry which is preliminary data.</text>
</comment>
<keyword evidence="1" id="KW-1133">Transmembrane helix</keyword>
<organism evidence="2 3">
    <name type="scientific">Paenibacillus contaminans</name>
    <dbReference type="NCBI Taxonomy" id="450362"/>
    <lineage>
        <taxon>Bacteria</taxon>
        <taxon>Bacillati</taxon>
        <taxon>Bacillota</taxon>
        <taxon>Bacilli</taxon>
        <taxon>Bacillales</taxon>
        <taxon>Paenibacillaceae</taxon>
        <taxon>Paenibacillus</taxon>
    </lineage>
</organism>
<evidence type="ECO:0000313" key="3">
    <source>
        <dbReference type="Proteomes" id="UP000250369"/>
    </source>
</evidence>
<dbReference type="AlphaFoldDB" id="A0A329MP69"/>
<proteinExistence type="predicted"/>
<protein>
    <submittedName>
        <fullName evidence="2">Uncharacterized protein</fullName>
    </submittedName>
</protein>
<accession>A0A329MP69</accession>
<name>A0A329MP69_9BACL</name>
<dbReference type="OrthoDB" id="2382309at2"/>
<dbReference type="Pfam" id="PF14068">
    <property type="entry name" value="YuiB"/>
    <property type="match status" value="1"/>
</dbReference>
<dbReference type="RefSeq" id="WP_113031918.1">
    <property type="nucleotide sequence ID" value="NZ_QMFB01000008.1"/>
</dbReference>
<gene>
    <name evidence="2" type="ORF">DQG23_15415</name>
</gene>
<dbReference type="Proteomes" id="UP000250369">
    <property type="component" value="Unassembled WGS sequence"/>
</dbReference>
<reference evidence="2 3" key="1">
    <citation type="journal article" date="2009" name="Int. J. Syst. Evol. Microbiol.">
        <title>Paenibacillus contaminans sp. nov., isolated from a contaminated laboratory plate.</title>
        <authorList>
            <person name="Chou J.H."/>
            <person name="Lee J.H."/>
            <person name="Lin M.C."/>
            <person name="Chang P.S."/>
            <person name="Arun A.B."/>
            <person name="Young C.C."/>
            <person name="Chen W.M."/>
        </authorList>
    </citation>
    <scope>NUCLEOTIDE SEQUENCE [LARGE SCALE GENOMIC DNA]</scope>
    <source>
        <strain evidence="2 3">CKOBP-6</strain>
    </source>
</reference>
<dbReference type="EMBL" id="QMFB01000008">
    <property type="protein sequence ID" value="RAV20523.1"/>
    <property type="molecule type" value="Genomic_DNA"/>
</dbReference>
<feature type="transmembrane region" description="Helical" evidence="1">
    <location>
        <begin position="33"/>
        <end position="48"/>
    </location>
</feature>
<keyword evidence="3" id="KW-1185">Reference proteome</keyword>
<sequence length="93" mass="10613">MLQLVVLIFLAFTMFFGLGFIINMLMKTTWFPIYAYIAFVIFLVYWSWGGETFWANLKGYTVADILPLIAGLGGAITSGHTIRMLRVKGFKMF</sequence>
<feature type="transmembrane region" description="Helical" evidence="1">
    <location>
        <begin position="6"/>
        <end position="26"/>
    </location>
</feature>
<evidence type="ECO:0000256" key="1">
    <source>
        <dbReference type="SAM" id="Phobius"/>
    </source>
</evidence>
<keyword evidence="1" id="KW-0472">Membrane</keyword>
<keyword evidence="1" id="KW-0812">Transmembrane</keyword>